<proteinExistence type="predicted"/>
<sequence length="141" mass="15672">MGYAGTQWTKASELSWYLRRTNFWVPACRRNRKKVRVFTYTSQTWTPEHCGHRIVPLLPFKSDVNKGNEEAVAVQQAVPCPKVLVHTTFGRGGLSNSQQGEADSGLHRCGACVLGEAEQTVKWEKIGDITKPDPLTLEAGS</sequence>
<name>A0A315ASF8_PRUYE</name>
<dbReference type="EMBL" id="PJQY01000161">
    <property type="protein sequence ID" value="PQQ17216.1"/>
    <property type="molecule type" value="Genomic_DNA"/>
</dbReference>
<reference evidence="1 2" key="1">
    <citation type="submission" date="2018-02" db="EMBL/GenBank/DDBJ databases">
        <title>Draft genome of wild Prunus yedoensis var. nudiflora.</title>
        <authorList>
            <person name="Baek S."/>
            <person name="Kim J.-H."/>
            <person name="Choi K."/>
            <person name="Kim G.-B."/>
            <person name="Cho A."/>
            <person name="Jang H."/>
            <person name="Shin C.-H."/>
            <person name="Yu H.-J."/>
            <person name="Mun J.-H."/>
        </authorList>
    </citation>
    <scope>NUCLEOTIDE SEQUENCE [LARGE SCALE GENOMIC DNA]</scope>
    <source>
        <strain evidence="2">cv. Jeju island</strain>
        <tissue evidence="1">Leaf</tissue>
    </source>
</reference>
<accession>A0A315ASF8</accession>
<organism evidence="1 2">
    <name type="scientific">Prunus yedoensis var. nudiflora</name>
    <dbReference type="NCBI Taxonomy" id="2094558"/>
    <lineage>
        <taxon>Eukaryota</taxon>
        <taxon>Viridiplantae</taxon>
        <taxon>Streptophyta</taxon>
        <taxon>Embryophyta</taxon>
        <taxon>Tracheophyta</taxon>
        <taxon>Spermatophyta</taxon>
        <taxon>Magnoliopsida</taxon>
        <taxon>eudicotyledons</taxon>
        <taxon>Gunneridae</taxon>
        <taxon>Pentapetalae</taxon>
        <taxon>rosids</taxon>
        <taxon>fabids</taxon>
        <taxon>Rosales</taxon>
        <taxon>Rosaceae</taxon>
        <taxon>Amygdaloideae</taxon>
        <taxon>Amygdaleae</taxon>
        <taxon>Prunus</taxon>
    </lineage>
</organism>
<dbReference type="OrthoDB" id="671439at2759"/>
<keyword evidence="2" id="KW-1185">Reference proteome</keyword>
<dbReference type="AlphaFoldDB" id="A0A315ASF8"/>
<evidence type="ECO:0000313" key="2">
    <source>
        <dbReference type="Proteomes" id="UP000250321"/>
    </source>
</evidence>
<comment type="caution">
    <text evidence="1">The sequence shown here is derived from an EMBL/GenBank/DDBJ whole genome shotgun (WGS) entry which is preliminary data.</text>
</comment>
<gene>
    <name evidence="1" type="ORF">Pyn_20854</name>
</gene>
<evidence type="ECO:0000313" key="1">
    <source>
        <dbReference type="EMBL" id="PQQ17216.1"/>
    </source>
</evidence>
<protein>
    <submittedName>
        <fullName evidence="1">Uncharacterized protein</fullName>
    </submittedName>
</protein>
<dbReference type="Proteomes" id="UP000250321">
    <property type="component" value="Unassembled WGS sequence"/>
</dbReference>